<dbReference type="RefSeq" id="WP_170164978.1">
    <property type="nucleotide sequence ID" value="NZ_RBXL01000002.1"/>
</dbReference>
<keyword evidence="1" id="KW-0472">Membrane</keyword>
<evidence type="ECO:0000256" key="2">
    <source>
        <dbReference type="SAM" id="SignalP"/>
    </source>
</evidence>
<comment type="caution">
    <text evidence="3">The sequence shown here is derived from an EMBL/GenBank/DDBJ whole genome shotgun (WGS) entry which is preliminary data.</text>
</comment>
<feature type="signal peptide" evidence="2">
    <location>
        <begin position="1"/>
        <end position="26"/>
    </location>
</feature>
<evidence type="ECO:0000313" key="3">
    <source>
        <dbReference type="EMBL" id="RKT38013.1"/>
    </source>
</evidence>
<keyword evidence="2" id="KW-0732">Signal</keyword>
<feature type="chain" id="PRO_5019723559" evidence="2">
    <location>
        <begin position="27"/>
        <end position="260"/>
    </location>
</feature>
<dbReference type="Proteomes" id="UP000274556">
    <property type="component" value="Unassembled WGS sequence"/>
</dbReference>
<evidence type="ECO:0000313" key="4">
    <source>
        <dbReference type="Proteomes" id="UP000274556"/>
    </source>
</evidence>
<gene>
    <name evidence="3" type="ORF">BDD21_5537</name>
</gene>
<proteinExistence type="predicted"/>
<protein>
    <submittedName>
        <fullName evidence="3">Uncharacterized protein DUF1566</fullName>
    </submittedName>
</protein>
<keyword evidence="1" id="KW-0812">Transmembrane</keyword>
<feature type="transmembrane region" description="Helical" evidence="1">
    <location>
        <begin position="236"/>
        <end position="255"/>
    </location>
</feature>
<evidence type="ECO:0000256" key="1">
    <source>
        <dbReference type="SAM" id="Phobius"/>
    </source>
</evidence>
<organism evidence="3 4">
    <name type="scientific">Thiocapsa rosea</name>
    <dbReference type="NCBI Taxonomy" id="69360"/>
    <lineage>
        <taxon>Bacteria</taxon>
        <taxon>Pseudomonadati</taxon>
        <taxon>Pseudomonadota</taxon>
        <taxon>Gammaproteobacteria</taxon>
        <taxon>Chromatiales</taxon>
        <taxon>Chromatiaceae</taxon>
        <taxon>Thiocapsa</taxon>
    </lineage>
</organism>
<dbReference type="AlphaFoldDB" id="A0A495UNX6"/>
<dbReference type="EMBL" id="RBXL01000002">
    <property type="protein sequence ID" value="RKT38013.1"/>
    <property type="molecule type" value="Genomic_DNA"/>
</dbReference>
<sequence>MGYINQARIIGFVAAVLLLGAGPVKAALTMQANGTVYDSVQDISWDQDGNAVKTLCDANDPIWQAFDPSAVVNGSGRAKTDICDRDDGRLDWFEAEAWVAHLNAQVYKGITNWRQWTVTQPDPTCSFHSSYTSYGYRCTGSEMGHLFYAAAPDGLENPSMLDFSCPQTCLMNTGQFENFRPSVYWSSTEYANGPALAWSFFASFGYQKDILKGDQGYIWAVRPGQVEPPPGQPEPIPAVGAWGLGLLGLLLMVLARARLR</sequence>
<accession>A0A495UNX6</accession>
<reference evidence="3 4" key="1">
    <citation type="submission" date="2018-10" db="EMBL/GenBank/DDBJ databases">
        <title>Genomic Encyclopedia of Archaeal and Bacterial Type Strains, Phase II (KMG-II): from individual species to whole genera.</title>
        <authorList>
            <person name="Goeker M."/>
        </authorList>
    </citation>
    <scope>NUCLEOTIDE SEQUENCE [LARGE SCALE GENOMIC DNA]</scope>
    <source>
        <strain evidence="3 4">DSM 235</strain>
    </source>
</reference>
<keyword evidence="4" id="KW-1185">Reference proteome</keyword>
<keyword evidence="1" id="KW-1133">Transmembrane helix</keyword>
<name>A0A495UNX6_9GAMM</name>